<keyword evidence="1" id="KW-0732">Signal</keyword>
<dbReference type="EMBL" id="CP124755">
    <property type="protein sequence ID" value="WGZ91700.1"/>
    <property type="molecule type" value="Genomic_DNA"/>
</dbReference>
<organism evidence="2">
    <name type="scientific">Candidatus Thiocaldithrix dubininis</name>
    <dbReference type="NCBI Taxonomy" id="3080823"/>
    <lineage>
        <taxon>Bacteria</taxon>
        <taxon>Pseudomonadati</taxon>
        <taxon>Pseudomonadota</taxon>
        <taxon>Gammaproteobacteria</taxon>
        <taxon>Thiotrichales</taxon>
        <taxon>Thiotrichaceae</taxon>
        <taxon>Candidatus Thiocaldithrix</taxon>
    </lineage>
</organism>
<accession>A0AA95H7J6</accession>
<dbReference type="AlphaFoldDB" id="A0AA95H7J6"/>
<protein>
    <submittedName>
        <fullName evidence="2">Uncharacterized protein</fullName>
    </submittedName>
</protein>
<dbReference type="KEGG" id="tdu:QJT80_04305"/>
<proteinExistence type="predicted"/>
<sequence>MQRFWQRLFIIFLCISQFSCATQALHDYKSTSTDQLKSFLLAQDGSLLVVAGSQYHFMFSLNEPLRSILKWQKRGLIQPKFDTIEVSANQKITSRFQFRVADKNLNAADRNFLKQHQFYLDGVNWQYSDSLKGTRYAAGNVKLPQAVLFNKPFTIKMQEPDGLPETAMKVALTPLTVTADAVMITVGYIPMSLIVMAALYDYGHPSASFPN</sequence>
<evidence type="ECO:0000256" key="1">
    <source>
        <dbReference type="SAM" id="SignalP"/>
    </source>
</evidence>
<feature type="chain" id="PRO_5041736744" evidence="1">
    <location>
        <begin position="22"/>
        <end position="211"/>
    </location>
</feature>
<evidence type="ECO:0000313" key="2">
    <source>
        <dbReference type="EMBL" id="WGZ91700.1"/>
    </source>
</evidence>
<feature type="signal peptide" evidence="1">
    <location>
        <begin position="1"/>
        <end position="21"/>
    </location>
</feature>
<gene>
    <name evidence="2" type="ORF">QJT80_04305</name>
</gene>
<dbReference type="Proteomes" id="UP001300672">
    <property type="component" value="Chromosome"/>
</dbReference>
<reference evidence="2" key="2">
    <citation type="submission" date="2023-04" db="EMBL/GenBank/DDBJ databases">
        <authorList>
            <person name="Beletskiy A.V."/>
            <person name="Mardanov A.V."/>
            <person name="Ravin N.V."/>
        </authorList>
    </citation>
    <scope>NUCLEOTIDE SEQUENCE</scope>
    <source>
        <strain evidence="2">GKL-01</strain>
    </source>
</reference>
<name>A0AA95H7J6_9GAMM</name>
<reference evidence="2" key="1">
    <citation type="journal article" date="2023" name="Int. J. Mol. Sci.">
        <title>Metagenomics Revealed a New Genus 'Candidatus Thiocaldithrix dubininis' gen. nov., sp. nov. and a New Species 'Candidatus Thiothrix putei' sp. nov. in the Family Thiotrichaceae, Some Members of Which Have Traits of Both Na+- and H+-Motive Energetics.</title>
        <authorList>
            <person name="Ravin N.V."/>
            <person name="Muntyan M.S."/>
            <person name="Smolyakov D.D."/>
            <person name="Rudenko T.S."/>
            <person name="Beletsky A.V."/>
            <person name="Mardanov A.V."/>
            <person name="Grabovich M.Y."/>
        </authorList>
    </citation>
    <scope>NUCLEOTIDE SEQUENCE</scope>
    <source>
        <strain evidence="2">GKL-01</strain>
    </source>
</reference>